<dbReference type="InterPro" id="IPR011006">
    <property type="entry name" value="CheY-like_superfamily"/>
</dbReference>
<dbReference type="Proteomes" id="UP000548685">
    <property type="component" value="Unassembled WGS sequence"/>
</dbReference>
<keyword evidence="1" id="KW-0597">Phosphoprotein</keyword>
<evidence type="ECO:0000256" key="1">
    <source>
        <dbReference type="PROSITE-ProRule" id="PRU00169"/>
    </source>
</evidence>
<evidence type="ECO:0000313" key="4">
    <source>
        <dbReference type="EMBL" id="MBB3776295.1"/>
    </source>
</evidence>
<sequence>MQNLIKRNSGPNRRTVTDGKTLAEKLAQNEKVLAAAADEDEARVAAEPAVPPRPAPTGQGSASEPDDTAAIVAAAKAMRDRYSGQPAPAATAKTCLIVDDSRVIRKVSSKIALSLGYVPVEAENGEEALARCKKSMPDLVLTDWNMPEMDGITFVTKLRSIPTPKEPVVVFCTSNGEAQDIHDGIAAGADDYIVKPFDEAALKAKLEKLGRG</sequence>
<dbReference type="Pfam" id="PF00072">
    <property type="entry name" value="Response_reg"/>
    <property type="match status" value="1"/>
</dbReference>
<dbReference type="SUPFAM" id="SSF52172">
    <property type="entry name" value="CheY-like"/>
    <property type="match status" value="1"/>
</dbReference>
<dbReference type="PANTHER" id="PTHR43228:SF1">
    <property type="entry name" value="TWO-COMPONENT RESPONSE REGULATOR ARR22"/>
    <property type="match status" value="1"/>
</dbReference>
<feature type="region of interest" description="Disordered" evidence="2">
    <location>
        <begin position="36"/>
        <end position="66"/>
    </location>
</feature>
<dbReference type="Gene3D" id="3.40.50.2300">
    <property type="match status" value="1"/>
</dbReference>
<dbReference type="InterPro" id="IPR001789">
    <property type="entry name" value="Sig_transdc_resp-reg_receiver"/>
</dbReference>
<comment type="caution">
    <text evidence="4">The sequence shown here is derived from an EMBL/GenBank/DDBJ whole genome shotgun (WGS) entry which is preliminary data.</text>
</comment>
<name>A0ABR6I058_9SPHN</name>
<dbReference type="PROSITE" id="PS50110">
    <property type="entry name" value="RESPONSE_REGULATORY"/>
    <property type="match status" value="1"/>
</dbReference>
<gene>
    <name evidence="4" type="ORF">FHS52_002264</name>
</gene>
<evidence type="ECO:0000313" key="5">
    <source>
        <dbReference type="Proteomes" id="UP000548685"/>
    </source>
</evidence>
<dbReference type="InterPro" id="IPR052048">
    <property type="entry name" value="ST_Response_Regulator"/>
</dbReference>
<dbReference type="RefSeq" id="WP_337190249.1">
    <property type="nucleotide sequence ID" value="NZ_BAAADZ010000010.1"/>
</dbReference>
<protein>
    <submittedName>
        <fullName evidence="4">CheY-like chemotaxis protein</fullName>
    </submittedName>
</protein>
<feature type="domain" description="Response regulatory" evidence="3">
    <location>
        <begin position="94"/>
        <end position="210"/>
    </location>
</feature>
<proteinExistence type="predicted"/>
<dbReference type="PANTHER" id="PTHR43228">
    <property type="entry name" value="TWO-COMPONENT RESPONSE REGULATOR"/>
    <property type="match status" value="1"/>
</dbReference>
<dbReference type="SMART" id="SM00448">
    <property type="entry name" value="REC"/>
    <property type="match status" value="1"/>
</dbReference>
<evidence type="ECO:0000259" key="3">
    <source>
        <dbReference type="PROSITE" id="PS50110"/>
    </source>
</evidence>
<feature type="modified residue" description="4-aspartylphosphate" evidence="1">
    <location>
        <position position="143"/>
    </location>
</feature>
<accession>A0ABR6I058</accession>
<dbReference type="EMBL" id="JACICE010000002">
    <property type="protein sequence ID" value="MBB3776295.1"/>
    <property type="molecule type" value="Genomic_DNA"/>
</dbReference>
<organism evidence="4 5">
    <name type="scientific">Erythrobacter ramosus</name>
    <dbReference type="NCBI Taxonomy" id="35811"/>
    <lineage>
        <taxon>Bacteria</taxon>
        <taxon>Pseudomonadati</taxon>
        <taxon>Pseudomonadota</taxon>
        <taxon>Alphaproteobacteria</taxon>
        <taxon>Sphingomonadales</taxon>
        <taxon>Erythrobacteraceae</taxon>
        <taxon>Erythrobacter/Porphyrobacter group</taxon>
        <taxon>Erythrobacter</taxon>
    </lineage>
</organism>
<reference evidence="4 5" key="1">
    <citation type="submission" date="2020-08" db="EMBL/GenBank/DDBJ databases">
        <title>Genomic Encyclopedia of Type Strains, Phase IV (KMG-IV): sequencing the most valuable type-strain genomes for metagenomic binning, comparative biology and taxonomic classification.</title>
        <authorList>
            <person name="Goeker M."/>
        </authorList>
    </citation>
    <scope>NUCLEOTIDE SEQUENCE [LARGE SCALE GENOMIC DNA]</scope>
    <source>
        <strain evidence="4 5">DSM 8510</strain>
    </source>
</reference>
<keyword evidence="5" id="KW-1185">Reference proteome</keyword>
<evidence type="ECO:0000256" key="2">
    <source>
        <dbReference type="SAM" id="MobiDB-lite"/>
    </source>
</evidence>